<dbReference type="AlphaFoldDB" id="A0A238XLF4"/>
<dbReference type="CDD" id="cd19166">
    <property type="entry name" value="HemeO-bac"/>
    <property type="match status" value="1"/>
</dbReference>
<name>A0A238XLF4_9ACTN</name>
<evidence type="ECO:0000313" key="1">
    <source>
        <dbReference type="EMBL" id="SNR58809.1"/>
    </source>
</evidence>
<proteinExistence type="predicted"/>
<reference evidence="1 2" key="1">
    <citation type="submission" date="2017-06" db="EMBL/GenBank/DDBJ databases">
        <authorList>
            <person name="Kim H.J."/>
            <person name="Triplett B.A."/>
        </authorList>
    </citation>
    <scope>NUCLEOTIDE SEQUENCE [LARGE SCALE GENOMIC DNA]</scope>
    <source>
        <strain evidence="1 2">DSM 44272</strain>
    </source>
</reference>
<organism evidence="1 2">
    <name type="scientific">Blastococcus mobilis</name>
    <dbReference type="NCBI Taxonomy" id="1938746"/>
    <lineage>
        <taxon>Bacteria</taxon>
        <taxon>Bacillati</taxon>
        <taxon>Actinomycetota</taxon>
        <taxon>Actinomycetes</taxon>
        <taxon>Geodermatophilales</taxon>
        <taxon>Geodermatophilaceae</taxon>
        <taxon>Blastococcus</taxon>
    </lineage>
</organism>
<dbReference type="EMBL" id="FZNO01000014">
    <property type="protein sequence ID" value="SNR58809.1"/>
    <property type="molecule type" value="Genomic_DNA"/>
</dbReference>
<dbReference type="OrthoDB" id="9149607at2"/>
<evidence type="ECO:0000313" key="2">
    <source>
        <dbReference type="Proteomes" id="UP000198403"/>
    </source>
</evidence>
<dbReference type="Gene3D" id="1.20.910.10">
    <property type="entry name" value="Heme oxygenase-like"/>
    <property type="match status" value="1"/>
</dbReference>
<dbReference type="SUPFAM" id="SSF48613">
    <property type="entry name" value="Heme oxygenase-like"/>
    <property type="match status" value="1"/>
</dbReference>
<sequence>MAAAGTEAPTDGNDDVLRRLRTGTADEHEDVERTLDLLSPGLGRARLVEVLGRMHGFWVAAEAGLDVWAAGTPAHADEVAWPRRRRAALFAADLHALGASVTAALPQLPPVADTDHALGRLYVLEGSTLGGTFIDRHLASLPHLSDVRIRAFSPYGPETGSMWEAFRRVTRDRVAAGGNADVILDSARTTFRELATWCRPLAPARA</sequence>
<dbReference type="InterPro" id="IPR016084">
    <property type="entry name" value="Haem_Oase-like_multi-hlx"/>
</dbReference>
<accession>A0A238XLF4</accession>
<protein>
    <submittedName>
        <fullName evidence="1">Heme oxygenase</fullName>
    </submittedName>
</protein>
<dbReference type="RefSeq" id="WP_089337102.1">
    <property type="nucleotide sequence ID" value="NZ_FZNO01000014.1"/>
</dbReference>
<keyword evidence="2" id="KW-1185">Reference proteome</keyword>
<dbReference type="Proteomes" id="UP000198403">
    <property type="component" value="Unassembled WGS sequence"/>
</dbReference>
<gene>
    <name evidence="1" type="ORF">SAMN06272737_11442</name>
</gene>